<comment type="caution">
    <text evidence="1">The sequence shown here is derived from an EMBL/GenBank/DDBJ whole genome shotgun (WGS) entry which is preliminary data.</text>
</comment>
<sequence length="622" mass="69353">MNYYLQNAEENAYTTPCYLKSKLIEHFGESILISEKHGQNDIVIVRESVSSIIRTHYLYQQSKDIETEKIRLIETAAKLIKSDIKDKVIGLRNKEFYPVAADLEIQECLEYLPSRLVLLCSKIFFVCNALKIAADGQCIIQSCTPRTVIASLQLGLSLDKNIRGNLKFQLIPSREVTHVGIDLLWKTAWHLRLCTPGWSGTMECIHPSNCGKSTVVILLIINLQLSDITCILSTMKYVCHLSKTQDIYPICTFDQPLLWKASIIANDINYKTENDDLVIILGSFHTLMNFLGAIGDLMAGSGLEDVLQTLYGSNTVNHILTGKAVSRAFHGHMLVDSALSSIILSDILSEEKNKHLANNLRKTSVTSEVWLQYQSMVELSCKLVQADCPGCWLSNLNAIHECLPGCHVVHRSDRPWSGLGCDLVIEQVLMRSIKTNGGLTRGSGLSESVRAQWVLSMPACCEYSVAMQTLTQTAYTTSEQHKEMHKSRLTQNREDGAKVLAFLQQNSPFTTDTTLRNIVTGHTFDTHYVNVQNMSFIGENILKNLVGKDVFTFSCNRKDSVQTLASSAKVKVNSDDGTSFDKGLLFQRLSVATNNGGASLEEVLDHELCPYPPSPFETLNML</sequence>
<evidence type="ECO:0000313" key="1">
    <source>
        <dbReference type="EMBL" id="KAJ8890708.1"/>
    </source>
</evidence>
<dbReference type="PANTHER" id="PTHR47018:SF3">
    <property type="entry name" value="MYCBP-ASSOCIATED PROTEIN"/>
    <property type="match status" value="1"/>
</dbReference>
<accession>A0ABQ9I449</accession>
<proteinExistence type="predicted"/>
<protein>
    <submittedName>
        <fullName evidence="1">Uncharacterized protein</fullName>
    </submittedName>
</protein>
<keyword evidence="2" id="KW-1185">Reference proteome</keyword>
<reference evidence="1 2" key="1">
    <citation type="submission" date="2023-02" db="EMBL/GenBank/DDBJ databases">
        <title>LHISI_Scaffold_Assembly.</title>
        <authorList>
            <person name="Stuart O.P."/>
            <person name="Cleave R."/>
            <person name="Magrath M.J.L."/>
            <person name="Mikheyev A.S."/>
        </authorList>
    </citation>
    <scope>NUCLEOTIDE SEQUENCE [LARGE SCALE GENOMIC DNA]</scope>
    <source>
        <strain evidence="1">Daus_M_001</strain>
        <tissue evidence="1">Leg muscle</tissue>
    </source>
</reference>
<gene>
    <name evidence="1" type="ORF">PR048_010217</name>
</gene>
<dbReference type="PANTHER" id="PTHR47018">
    <property type="entry name" value="CXC DOMAIN-CONTAINING PROTEIN-RELATED"/>
    <property type="match status" value="1"/>
</dbReference>
<dbReference type="EMBL" id="JARBHB010000003">
    <property type="protein sequence ID" value="KAJ8890708.1"/>
    <property type="molecule type" value="Genomic_DNA"/>
</dbReference>
<evidence type="ECO:0000313" key="2">
    <source>
        <dbReference type="Proteomes" id="UP001159363"/>
    </source>
</evidence>
<name>A0ABQ9I449_9NEOP</name>
<organism evidence="1 2">
    <name type="scientific">Dryococelus australis</name>
    <dbReference type="NCBI Taxonomy" id="614101"/>
    <lineage>
        <taxon>Eukaryota</taxon>
        <taxon>Metazoa</taxon>
        <taxon>Ecdysozoa</taxon>
        <taxon>Arthropoda</taxon>
        <taxon>Hexapoda</taxon>
        <taxon>Insecta</taxon>
        <taxon>Pterygota</taxon>
        <taxon>Neoptera</taxon>
        <taxon>Polyneoptera</taxon>
        <taxon>Phasmatodea</taxon>
        <taxon>Verophasmatodea</taxon>
        <taxon>Anareolatae</taxon>
        <taxon>Phasmatidae</taxon>
        <taxon>Eurycanthinae</taxon>
        <taxon>Dryococelus</taxon>
    </lineage>
</organism>
<dbReference type="Proteomes" id="UP001159363">
    <property type="component" value="Chromosome 3"/>
</dbReference>